<evidence type="ECO:0000259" key="8">
    <source>
        <dbReference type="PROSITE" id="PS50089"/>
    </source>
</evidence>
<evidence type="ECO:0000313" key="11">
    <source>
        <dbReference type="EMBL" id="VFT98531.1"/>
    </source>
</evidence>
<feature type="zinc finger region" description="RING-Gid-type" evidence="7">
    <location>
        <begin position="340"/>
        <end position="382"/>
    </location>
</feature>
<feature type="domain" description="RING-Gid-type" evidence="9">
    <location>
        <begin position="340"/>
        <end position="382"/>
    </location>
</feature>
<dbReference type="SMART" id="SM00757">
    <property type="entry name" value="CRA"/>
    <property type="match status" value="1"/>
</dbReference>
<dbReference type="AlphaFoldDB" id="A0A485LK04"/>
<evidence type="ECO:0000256" key="5">
    <source>
        <dbReference type="ARBA" id="ARBA00022833"/>
    </source>
</evidence>
<keyword evidence="2" id="KW-0963">Cytoplasm</keyword>
<dbReference type="InterPro" id="IPR013144">
    <property type="entry name" value="CRA_dom"/>
</dbReference>
<dbReference type="GO" id="GO:0005737">
    <property type="term" value="C:cytoplasm"/>
    <property type="evidence" value="ECO:0007669"/>
    <property type="project" value="UniProtKB-SubCell"/>
</dbReference>
<dbReference type="EMBL" id="VJMH01007009">
    <property type="protein sequence ID" value="KAF0686323.1"/>
    <property type="molecule type" value="Genomic_DNA"/>
</dbReference>
<dbReference type="InterPro" id="IPR037683">
    <property type="entry name" value="Rmd5_dRing"/>
</dbReference>
<dbReference type="CDD" id="cd16652">
    <property type="entry name" value="dRING_Rmd5p-like"/>
    <property type="match status" value="1"/>
</dbReference>
<dbReference type="InterPro" id="IPR017907">
    <property type="entry name" value="Znf_RING_CS"/>
</dbReference>
<dbReference type="InterPro" id="IPR024964">
    <property type="entry name" value="CTLH/CRA"/>
</dbReference>
<evidence type="ECO:0000256" key="3">
    <source>
        <dbReference type="ARBA" id="ARBA00022723"/>
    </source>
</evidence>
<dbReference type="InterPro" id="IPR027370">
    <property type="entry name" value="Znf-RING_euk"/>
</dbReference>
<protein>
    <submittedName>
        <fullName evidence="11">Aste57867_21862 protein</fullName>
    </submittedName>
</protein>
<dbReference type="Gene3D" id="3.30.40.10">
    <property type="entry name" value="Zinc/RING finger domain, C3HC4 (zinc finger)"/>
    <property type="match status" value="1"/>
</dbReference>
<dbReference type="GO" id="GO:0008270">
    <property type="term" value="F:zinc ion binding"/>
    <property type="evidence" value="ECO:0007669"/>
    <property type="project" value="UniProtKB-KW"/>
</dbReference>
<proteinExistence type="predicted"/>
<dbReference type="SMART" id="SM00184">
    <property type="entry name" value="RING"/>
    <property type="match status" value="1"/>
</dbReference>
<dbReference type="GO" id="GO:0005634">
    <property type="term" value="C:nucleus"/>
    <property type="evidence" value="ECO:0007669"/>
    <property type="project" value="TreeGrafter"/>
</dbReference>
<gene>
    <name evidence="11" type="primary">Aste57867_21862</name>
    <name evidence="10" type="ORF">As57867_021793</name>
    <name evidence="11" type="ORF">ASTE57867_21862</name>
</gene>
<evidence type="ECO:0000256" key="1">
    <source>
        <dbReference type="ARBA" id="ARBA00004496"/>
    </source>
</evidence>
<dbReference type="PANTHER" id="PTHR12170">
    <property type="entry name" value="MACROPHAGE ERYTHROBLAST ATTACHER-RELATED"/>
    <property type="match status" value="1"/>
</dbReference>
<comment type="subcellular location">
    <subcellularLocation>
        <location evidence="1">Cytoplasm</location>
    </subcellularLocation>
</comment>
<keyword evidence="12" id="KW-1185">Reference proteome</keyword>
<dbReference type="GO" id="GO:0043161">
    <property type="term" value="P:proteasome-mediated ubiquitin-dependent protein catabolic process"/>
    <property type="evidence" value="ECO:0007669"/>
    <property type="project" value="InterPro"/>
</dbReference>
<dbReference type="GO" id="GO:0061630">
    <property type="term" value="F:ubiquitin protein ligase activity"/>
    <property type="evidence" value="ECO:0007669"/>
    <property type="project" value="InterPro"/>
</dbReference>
<dbReference type="GO" id="GO:0034657">
    <property type="term" value="C:GID complex"/>
    <property type="evidence" value="ECO:0007669"/>
    <property type="project" value="TreeGrafter"/>
</dbReference>
<accession>A0A485LK04</accession>
<evidence type="ECO:0000256" key="6">
    <source>
        <dbReference type="PROSITE-ProRule" id="PRU00175"/>
    </source>
</evidence>
<evidence type="ECO:0000313" key="10">
    <source>
        <dbReference type="EMBL" id="KAF0686323.1"/>
    </source>
</evidence>
<dbReference type="InterPro" id="IPR045098">
    <property type="entry name" value="Fyv10_fam"/>
</dbReference>
<dbReference type="PROSITE" id="PS50089">
    <property type="entry name" value="ZF_RING_2"/>
    <property type="match status" value="1"/>
</dbReference>
<evidence type="ECO:0000256" key="2">
    <source>
        <dbReference type="ARBA" id="ARBA00022490"/>
    </source>
</evidence>
<evidence type="ECO:0000313" key="12">
    <source>
        <dbReference type="Proteomes" id="UP000332933"/>
    </source>
</evidence>
<dbReference type="SUPFAM" id="SSF57850">
    <property type="entry name" value="RING/U-box"/>
    <property type="match status" value="1"/>
</dbReference>
<dbReference type="InterPro" id="IPR044063">
    <property type="entry name" value="ZF_RING_GID"/>
</dbReference>
<dbReference type="OrthoDB" id="1933281at2759"/>
<feature type="domain" description="RING-type" evidence="8">
    <location>
        <begin position="340"/>
        <end position="382"/>
    </location>
</feature>
<dbReference type="InterPro" id="IPR001841">
    <property type="entry name" value="Znf_RING"/>
</dbReference>
<dbReference type="PROSITE" id="PS51867">
    <property type="entry name" value="ZF_RING_GID"/>
    <property type="match status" value="1"/>
</dbReference>
<evidence type="ECO:0000259" key="9">
    <source>
        <dbReference type="PROSITE" id="PS51867"/>
    </source>
</evidence>
<organism evidence="11 12">
    <name type="scientific">Aphanomyces stellatus</name>
    <dbReference type="NCBI Taxonomy" id="120398"/>
    <lineage>
        <taxon>Eukaryota</taxon>
        <taxon>Sar</taxon>
        <taxon>Stramenopiles</taxon>
        <taxon>Oomycota</taxon>
        <taxon>Saprolegniomycetes</taxon>
        <taxon>Saprolegniales</taxon>
        <taxon>Verrucalvaceae</taxon>
        <taxon>Aphanomyces</taxon>
    </lineage>
</organism>
<keyword evidence="5" id="KW-0862">Zinc</keyword>
<dbReference type="Pfam" id="PF10607">
    <property type="entry name" value="CTLH"/>
    <property type="match status" value="1"/>
</dbReference>
<dbReference type="Pfam" id="PF13445">
    <property type="entry name" value="zf-RING_UBOX"/>
    <property type="match status" value="1"/>
</dbReference>
<evidence type="ECO:0000256" key="7">
    <source>
        <dbReference type="PROSITE-ProRule" id="PRU01215"/>
    </source>
</evidence>
<dbReference type="EMBL" id="CAADRA010007035">
    <property type="protein sequence ID" value="VFT98531.1"/>
    <property type="molecule type" value="Genomic_DNA"/>
</dbReference>
<evidence type="ECO:0000256" key="4">
    <source>
        <dbReference type="ARBA" id="ARBA00022771"/>
    </source>
</evidence>
<name>A0A485LK04_9STRA</name>
<dbReference type="PROSITE" id="PS00518">
    <property type="entry name" value="ZF_RING_1"/>
    <property type="match status" value="1"/>
</dbReference>
<dbReference type="PANTHER" id="PTHR12170:SF3">
    <property type="entry name" value="GH10162P"/>
    <property type="match status" value="1"/>
</dbReference>
<reference evidence="10" key="2">
    <citation type="submission" date="2019-06" db="EMBL/GenBank/DDBJ databases">
        <title>Genomics analysis of Aphanomyces spp. identifies a new class of oomycete effector associated with host adaptation.</title>
        <authorList>
            <person name="Gaulin E."/>
        </authorList>
    </citation>
    <scope>NUCLEOTIDE SEQUENCE</scope>
    <source>
        <strain evidence="10">CBS 578.67</strain>
    </source>
</reference>
<dbReference type="Proteomes" id="UP000332933">
    <property type="component" value="Unassembled WGS sequence"/>
</dbReference>
<dbReference type="FunFam" id="3.30.40.10:FF:000143">
    <property type="entry name" value="Regulator of gluconeogenesis Rmd5"/>
    <property type="match status" value="1"/>
</dbReference>
<reference evidence="11 12" key="1">
    <citation type="submission" date="2019-03" db="EMBL/GenBank/DDBJ databases">
        <authorList>
            <person name="Gaulin E."/>
            <person name="Dumas B."/>
        </authorList>
    </citation>
    <scope>NUCLEOTIDE SEQUENCE [LARGE SCALE GENOMIC DNA]</scope>
    <source>
        <strain evidence="11">CBS 568.67</strain>
    </source>
</reference>
<sequence length="396" mass="45232">MSEAAVDAVEAEWIKIAAKQKVFDKNVNDLLAAAIAEVEGAIENLKIDPNSDCEVPSLDTLLPALQKEFKDFHPVLARGGKIIDKHFVSDVAKICRPGFKDEMPTIMAMLVEHFWQSDQEDIARTLSEEANVPLPSEEFREAWTTYHRIRATFDAKDMSMAFEWIEFHRDNLSDDIEQVEFRLRRVLFIDLLRDGETPLDKILRFAQTQLAPFQATHDTDIARLMGCLLYRDNLDGSTHPYSELVADSTWSKALDVFSDMYFEYHDLPSSSPLLTIFEAGLEALPHLYKMATIVENTTKDWDTMEELPVRCVSCLLGIPRLATRMRVHLSFYFACFIFVCPISRDVSTDENPPMALKCGHVICNNCVERLTLHSSRFKCPTCPMEQTAQSTQRVYF</sequence>
<keyword evidence="4 6" id="KW-0863">Zinc-finger</keyword>
<keyword evidence="3" id="KW-0479">Metal-binding</keyword>
<dbReference type="InterPro" id="IPR013083">
    <property type="entry name" value="Znf_RING/FYVE/PHD"/>
</dbReference>